<accession>A0A1I1SUZ6</accession>
<evidence type="ECO:0000256" key="1">
    <source>
        <dbReference type="ARBA" id="ARBA00009437"/>
    </source>
</evidence>
<sequence>MKLTLEALEVLDAIDKKGSFAGAATALFRVPSTITYMVQKLEDDLGFIIFRREGRRSILTPAGEVLLEQGRTLLLNAQRIVESAYQVNSGWESTLNIAIDTLWNLNDFYPILIEFHQLNTGVQINLTEEVMGGSLEAISDKRADIVIGGPLPVSNMQGIKFEKIMSATWEFVVARDHPLTQYELPLKEENIKPYPTIIIKDSSKNTPILSHRVFNNQTTVRVATMEQKIVAILQGVGVGFLPSHKIKQYITSGELVSLAINKSAPVTSQYCSWRINNKGKAMRWFVEKILAQQS</sequence>
<dbReference type="EMBL" id="FOLO01000063">
    <property type="protein sequence ID" value="SFD50329.1"/>
    <property type="molecule type" value="Genomic_DNA"/>
</dbReference>
<keyword evidence="4" id="KW-0804">Transcription</keyword>
<dbReference type="OrthoDB" id="5293066at2"/>
<dbReference type="GO" id="GO:0003700">
    <property type="term" value="F:DNA-binding transcription factor activity"/>
    <property type="evidence" value="ECO:0007669"/>
    <property type="project" value="InterPro"/>
</dbReference>
<evidence type="ECO:0000313" key="6">
    <source>
        <dbReference type="EMBL" id="SFD50329.1"/>
    </source>
</evidence>
<dbReference type="PANTHER" id="PTHR30126:SF4">
    <property type="entry name" value="LYSR FAMILY TRANSCRIPTIONAL REGULATOR"/>
    <property type="match status" value="1"/>
</dbReference>
<evidence type="ECO:0000256" key="4">
    <source>
        <dbReference type="ARBA" id="ARBA00023163"/>
    </source>
</evidence>
<proteinExistence type="inferred from homology"/>
<dbReference type="SUPFAM" id="SSF53850">
    <property type="entry name" value="Periplasmic binding protein-like II"/>
    <property type="match status" value="1"/>
</dbReference>
<dbReference type="PROSITE" id="PS50931">
    <property type="entry name" value="HTH_LYSR"/>
    <property type="match status" value="1"/>
</dbReference>
<keyword evidence="3 6" id="KW-0238">DNA-binding</keyword>
<keyword evidence="7" id="KW-1185">Reference proteome</keyword>
<evidence type="ECO:0000259" key="5">
    <source>
        <dbReference type="PROSITE" id="PS50931"/>
    </source>
</evidence>
<protein>
    <submittedName>
        <fullName evidence="6">DNA-binding transcriptional regulator, LysR family</fullName>
    </submittedName>
</protein>
<comment type="similarity">
    <text evidence="1">Belongs to the LysR transcriptional regulatory family.</text>
</comment>
<dbReference type="RefSeq" id="WP_091990552.1">
    <property type="nucleotide sequence ID" value="NZ_FOLO01000063.1"/>
</dbReference>
<evidence type="ECO:0000256" key="3">
    <source>
        <dbReference type="ARBA" id="ARBA00023125"/>
    </source>
</evidence>
<dbReference type="InterPro" id="IPR000847">
    <property type="entry name" value="LysR_HTH_N"/>
</dbReference>
<dbReference type="Pfam" id="PF00126">
    <property type="entry name" value="HTH_1"/>
    <property type="match status" value="1"/>
</dbReference>
<evidence type="ECO:0000256" key="2">
    <source>
        <dbReference type="ARBA" id="ARBA00023015"/>
    </source>
</evidence>
<name>A0A1I1SUZ6_9GAMM</name>
<dbReference type="Gene3D" id="3.40.190.290">
    <property type="match status" value="1"/>
</dbReference>
<evidence type="ECO:0000313" key="7">
    <source>
        <dbReference type="Proteomes" id="UP000198862"/>
    </source>
</evidence>
<organism evidence="6 7">
    <name type="scientific">Pseudoalteromonas denitrificans DSM 6059</name>
    <dbReference type="NCBI Taxonomy" id="1123010"/>
    <lineage>
        <taxon>Bacteria</taxon>
        <taxon>Pseudomonadati</taxon>
        <taxon>Pseudomonadota</taxon>
        <taxon>Gammaproteobacteria</taxon>
        <taxon>Alteromonadales</taxon>
        <taxon>Pseudoalteromonadaceae</taxon>
        <taxon>Pseudoalteromonas</taxon>
    </lineage>
</organism>
<gene>
    <name evidence="6" type="ORF">SAMN02745724_04702</name>
</gene>
<dbReference type="InterPro" id="IPR036390">
    <property type="entry name" value="WH_DNA-bd_sf"/>
</dbReference>
<dbReference type="GO" id="GO:0000976">
    <property type="term" value="F:transcription cis-regulatory region binding"/>
    <property type="evidence" value="ECO:0007669"/>
    <property type="project" value="TreeGrafter"/>
</dbReference>
<dbReference type="Proteomes" id="UP000198862">
    <property type="component" value="Unassembled WGS sequence"/>
</dbReference>
<dbReference type="InterPro" id="IPR005119">
    <property type="entry name" value="LysR_subst-bd"/>
</dbReference>
<dbReference type="InterPro" id="IPR036388">
    <property type="entry name" value="WH-like_DNA-bd_sf"/>
</dbReference>
<dbReference type="PANTHER" id="PTHR30126">
    <property type="entry name" value="HTH-TYPE TRANSCRIPTIONAL REGULATOR"/>
    <property type="match status" value="1"/>
</dbReference>
<keyword evidence="2" id="KW-0805">Transcription regulation</keyword>
<feature type="domain" description="HTH lysR-type" evidence="5">
    <location>
        <begin position="3"/>
        <end position="60"/>
    </location>
</feature>
<reference evidence="6 7" key="1">
    <citation type="submission" date="2016-10" db="EMBL/GenBank/DDBJ databases">
        <authorList>
            <person name="de Groot N.N."/>
        </authorList>
    </citation>
    <scope>NUCLEOTIDE SEQUENCE [LARGE SCALE GENOMIC DNA]</scope>
    <source>
        <strain evidence="6 7">DSM 6059</strain>
    </source>
</reference>
<dbReference type="STRING" id="1123010.SAMN02745724_04702"/>
<dbReference type="AlphaFoldDB" id="A0A1I1SUZ6"/>
<dbReference type="SUPFAM" id="SSF46785">
    <property type="entry name" value="Winged helix' DNA-binding domain"/>
    <property type="match status" value="1"/>
</dbReference>
<dbReference type="Gene3D" id="1.10.10.10">
    <property type="entry name" value="Winged helix-like DNA-binding domain superfamily/Winged helix DNA-binding domain"/>
    <property type="match status" value="1"/>
</dbReference>
<dbReference type="Pfam" id="PF03466">
    <property type="entry name" value="LysR_substrate"/>
    <property type="match status" value="1"/>
</dbReference>